<evidence type="ECO:0008006" key="5">
    <source>
        <dbReference type="Google" id="ProtNLM"/>
    </source>
</evidence>
<dbReference type="EMBL" id="PFOX01000045">
    <property type="protein sequence ID" value="PIZ85565.1"/>
    <property type="molecule type" value="Genomic_DNA"/>
</dbReference>
<keyword evidence="2" id="KW-1133">Transmembrane helix</keyword>
<dbReference type="PANTHER" id="PTHR34387:SF1">
    <property type="entry name" value="PERIPLASMIC IMMUNOGENIC PROTEIN"/>
    <property type="match status" value="1"/>
</dbReference>
<comment type="caution">
    <text evidence="3">The sequence shown here is derived from an EMBL/GenBank/DDBJ whole genome shotgun (WGS) entry which is preliminary data.</text>
</comment>
<dbReference type="Gene3D" id="3.30.70.2970">
    <property type="entry name" value="Protein of unknown function (DUF541), domain 2"/>
    <property type="match status" value="1"/>
</dbReference>
<keyword evidence="2" id="KW-0812">Transmembrane</keyword>
<proteinExistence type="predicted"/>
<evidence type="ECO:0000256" key="1">
    <source>
        <dbReference type="SAM" id="MobiDB-lite"/>
    </source>
</evidence>
<dbReference type="PANTHER" id="PTHR34387">
    <property type="entry name" value="SLR1258 PROTEIN"/>
    <property type="match status" value="1"/>
</dbReference>
<sequence length="257" mass="28279">MEISNEYKKNIYWVLLVFLIILSLYFAIKFLSEFKSYDMIGSTEVSVITLSGHGEIQAVPDIASVYFTINKEAKTVKEAQTFVAEIEKKALDFLKENNILEKDIKTLNASFNPKYEYKYASQLCNEFGCPPNGKSVIVGYESSESITVKVRNTDDVGKIIQGLGTLGVSDLNGPNFSIDNEDGLKAEARKKAIDDAKAKAKALANDLGVHLGKIISFNESGDYPVPMYDKVMMGESVTKDSSVPSIPKGENTISSDV</sequence>
<reference evidence="4" key="1">
    <citation type="submission" date="2017-09" db="EMBL/GenBank/DDBJ databases">
        <title>Depth-based differentiation of microbial function through sediment-hosted aquifers and enrichment of novel symbionts in the deep terrestrial subsurface.</title>
        <authorList>
            <person name="Probst A.J."/>
            <person name="Ladd B."/>
            <person name="Jarett J.K."/>
            <person name="Geller-Mcgrath D.E."/>
            <person name="Sieber C.M.K."/>
            <person name="Emerson J.B."/>
            <person name="Anantharaman K."/>
            <person name="Thomas B.C."/>
            <person name="Malmstrom R."/>
            <person name="Stieglmeier M."/>
            <person name="Klingl A."/>
            <person name="Woyke T."/>
            <person name="Ryan C.M."/>
            <person name="Banfield J.F."/>
        </authorList>
    </citation>
    <scope>NUCLEOTIDE SEQUENCE [LARGE SCALE GENOMIC DNA]</scope>
</reference>
<dbReference type="AlphaFoldDB" id="A0A2J0MEP7"/>
<evidence type="ECO:0000313" key="3">
    <source>
        <dbReference type="EMBL" id="PIZ85565.1"/>
    </source>
</evidence>
<name>A0A2J0MEP7_9BACT</name>
<dbReference type="InterPro" id="IPR052022">
    <property type="entry name" value="26kDa_periplasmic_antigen"/>
</dbReference>
<protein>
    <recommendedName>
        <fullName evidence="5">SIMPL domain-containing protein</fullName>
    </recommendedName>
</protein>
<gene>
    <name evidence="3" type="ORF">COX94_02490</name>
</gene>
<keyword evidence="2" id="KW-0472">Membrane</keyword>
<evidence type="ECO:0000256" key="2">
    <source>
        <dbReference type="SAM" id="Phobius"/>
    </source>
</evidence>
<dbReference type="Gene3D" id="3.30.110.170">
    <property type="entry name" value="Protein of unknown function (DUF541), domain 1"/>
    <property type="match status" value="1"/>
</dbReference>
<dbReference type="GO" id="GO:0006974">
    <property type="term" value="P:DNA damage response"/>
    <property type="evidence" value="ECO:0007669"/>
    <property type="project" value="TreeGrafter"/>
</dbReference>
<dbReference type="Proteomes" id="UP000229132">
    <property type="component" value="Unassembled WGS sequence"/>
</dbReference>
<feature type="non-terminal residue" evidence="3">
    <location>
        <position position="257"/>
    </location>
</feature>
<organism evidence="3 4">
    <name type="scientific">Candidatus Nomurabacteria bacterium CG_4_10_14_0_2_um_filter_33_9</name>
    <dbReference type="NCBI Taxonomy" id="1974728"/>
    <lineage>
        <taxon>Bacteria</taxon>
        <taxon>Candidatus Nomuraibacteriota</taxon>
    </lineage>
</organism>
<accession>A0A2J0MEP7</accession>
<feature type="region of interest" description="Disordered" evidence="1">
    <location>
        <begin position="238"/>
        <end position="257"/>
    </location>
</feature>
<evidence type="ECO:0000313" key="4">
    <source>
        <dbReference type="Proteomes" id="UP000229132"/>
    </source>
</evidence>
<dbReference type="InterPro" id="IPR007497">
    <property type="entry name" value="SIMPL/DUF541"/>
</dbReference>
<feature type="transmembrane region" description="Helical" evidence="2">
    <location>
        <begin position="12"/>
        <end position="31"/>
    </location>
</feature>
<dbReference type="Pfam" id="PF04402">
    <property type="entry name" value="SIMPL"/>
    <property type="match status" value="1"/>
</dbReference>